<protein>
    <submittedName>
        <fullName evidence="2">Class IV lanthionine synthetase subunit LxmK</fullName>
    </submittedName>
</protein>
<name>A0A9X1Q6X5_STRM4</name>
<feature type="compositionally biased region" description="Low complexity" evidence="1">
    <location>
        <begin position="461"/>
        <end position="478"/>
    </location>
</feature>
<dbReference type="Proteomes" id="UP001139384">
    <property type="component" value="Unassembled WGS sequence"/>
</dbReference>
<gene>
    <name evidence="2" type="primary">lxmK</name>
    <name evidence="2" type="ORF">L0P92_39690</name>
</gene>
<reference evidence="2" key="1">
    <citation type="submission" date="2022-01" db="EMBL/GenBank/DDBJ databases">
        <title>Draft Genome Sequences of Seven Type Strains of the Genus Streptomyces.</title>
        <authorList>
            <person name="Aziz S."/>
            <person name="Coretto E."/>
            <person name="Chronakova A."/>
            <person name="Sproer C."/>
            <person name="Huber K."/>
            <person name="Nouioui I."/>
            <person name="Gross H."/>
        </authorList>
    </citation>
    <scope>NUCLEOTIDE SEQUENCE</scope>
    <source>
        <strain evidence="2">DSM 103493</strain>
    </source>
</reference>
<proteinExistence type="predicted"/>
<evidence type="ECO:0000256" key="1">
    <source>
        <dbReference type="SAM" id="MobiDB-lite"/>
    </source>
</evidence>
<feature type="region of interest" description="Disordered" evidence="1">
    <location>
        <begin position="390"/>
        <end position="493"/>
    </location>
</feature>
<dbReference type="RefSeq" id="WP_234767988.1">
    <property type="nucleotide sequence ID" value="NZ_JAKEIP010000330.1"/>
</dbReference>
<keyword evidence="3" id="KW-1185">Reference proteome</keyword>
<organism evidence="2 3">
    <name type="scientific">Streptomyces muensis</name>
    <dbReference type="NCBI Taxonomy" id="1077944"/>
    <lineage>
        <taxon>Bacteria</taxon>
        <taxon>Bacillati</taxon>
        <taxon>Actinomycetota</taxon>
        <taxon>Actinomycetes</taxon>
        <taxon>Kitasatosporales</taxon>
        <taxon>Streptomycetaceae</taxon>
        <taxon>Streptomyces</taxon>
    </lineage>
</organism>
<evidence type="ECO:0000313" key="3">
    <source>
        <dbReference type="Proteomes" id="UP001139384"/>
    </source>
</evidence>
<dbReference type="AlphaFoldDB" id="A0A9X1Q6X5"/>
<dbReference type="Gene3D" id="3.90.1200.10">
    <property type="match status" value="1"/>
</dbReference>
<accession>A0A9X1Q6X5</accession>
<comment type="caution">
    <text evidence="2">The sequence shown here is derived from an EMBL/GenBank/DDBJ whole genome shotgun (WGS) entry which is preliminary data.</text>
</comment>
<dbReference type="SUPFAM" id="SSF56112">
    <property type="entry name" value="Protein kinase-like (PK-like)"/>
    <property type="match status" value="1"/>
</dbReference>
<dbReference type="EMBL" id="JAKEIP010000330">
    <property type="protein sequence ID" value="MCF1599626.1"/>
    <property type="molecule type" value="Genomic_DNA"/>
</dbReference>
<dbReference type="InterPro" id="IPR011009">
    <property type="entry name" value="Kinase-like_dom_sf"/>
</dbReference>
<sequence length="493" mass="51686">MTTTAEPATTERPPTRQRYRPTELETVPAVTALLERLGLGRLDAEAVTAFGGRNDNWAGPTTTGEQVFVKTVALTPDGDCPELQRALSFEELAERRLPPGSPLRSPALLGADRAAGVTVHRLVPGARSGAELALDGDFDDELCRAAGRAVGALHGLGPAEDVDTGEAPLPPLAWLKALPWSAVQERSMAQIAAWQLVQDDTEVVAALHRLRDLEKTVPHAPTHCDLRFDQFIRATDEAGEGAGDLYLCDWEEFRLADPARDVGAFAGEWLFHATYSVFAPTGEGPSRRESDGAGFGLSHEEIVARGSASLRRHLPRIAAFWQGYLESRTPDAGLPERAAAYAGWHMFDRLIATAESHATLNPVARAAAGIGRTVLLGPAAAARTLGLTLASGSSNPHGRGGPRDAPVSPGPSDAEAADGHPPHLGRRTVPGTAAASDDPHAPHGSTGHQGSPAPREPSSTPAAQAAHAAQAAPALPAPHDLRVSSAPNGSSPR</sequence>
<evidence type="ECO:0000313" key="2">
    <source>
        <dbReference type="EMBL" id="MCF1599626.1"/>
    </source>
</evidence>
<dbReference type="NCBIfam" id="NF038156">
    <property type="entry name" value="lant_syn_V_LxmK"/>
    <property type="match status" value="1"/>
</dbReference>